<organism evidence="1 2">
    <name type="scientific">Arenibacter nanhaiticus</name>
    <dbReference type="NCBI Taxonomy" id="558155"/>
    <lineage>
        <taxon>Bacteria</taxon>
        <taxon>Pseudomonadati</taxon>
        <taxon>Bacteroidota</taxon>
        <taxon>Flavobacteriia</taxon>
        <taxon>Flavobacteriales</taxon>
        <taxon>Flavobacteriaceae</taxon>
        <taxon>Arenibacter</taxon>
    </lineage>
</organism>
<evidence type="ECO:0000313" key="1">
    <source>
        <dbReference type="EMBL" id="SHI59040.1"/>
    </source>
</evidence>
<name>A0A1M6CDA8_9FLAO</name>
<sequence length="161" mass="18939">MACFAITHETHRSRFSFAAHACLSYLEDYPFLKLTADFLHWCCVAEPLLENQLTAVEKAIEHTYHIHARVGSAQSPQVIDPRDGNYKNELDRFNEWWRLMIKNALENKRSFITITPEYGPHPCTLYKTNTQIPMGDQWEINQFIQKEIVENYKNLYKTLNT</sequence>
<keyword evidence="2" id="KW-1185">Reference proteome</keyword>
<protein>
    <recommendedName>
        <fullName evidence="3">Xylose isomerase-like TIM barrel</fullName>
    </recommendedName>
</protein>
<dbReference type="AlphaFoldDB" id="A0A1M6CDA8"/>
<proteinExistence type="predicted"/>
<dbReference type="EMBL" id="FQYX01000003">
    <property type="protein sequence ID" value="SHI59040.1"/>
    <property type="molecule type" value="Genomic_DNA"/>
</dbReference>
<gene>
    <name evidence="1" type="ORF">SAMN04487911_103166</name>
</gene>
<evidence type="ECO:0000313" key="2">
    <source>
        <dbReference type="Proteomes" id="UP000184231"/>
    </source>
</evidence>
<dbReference type="RefSeq" id="WP_072763226.1">
    <property type="nucleotide sequence ID" value="NZ_FQYX01000003.1"/>
</dbReference>
<dbReference type="Proteomes" id="UP000184231">
    <property type="component" value="Unassembled WGS sequence"/>
</dbReference>
<reference evidence="1 2" key="1">
    <citation type="submission" date="2016-11" db="EMBL/GenBank/DDBJ databases">
        <authorList>
            <person name="Jaros S."/>
            <person name="Januszkiewicz K."/>
            <person name="Wedrychowicz H."/>
        </authorList>
    </citation>
    <scope>NUCLEOTIDE SEQUENCE [LARGE SCALE GENOMIC DNA]</scope>
    <source>
        <strain evidence="1 2">CGMCC 1.8863</strain>
    </source>
</reference>
<dbReference type="STRING" id="558155.SAMN04487911_103166"/>
<accession>A0A1M6CDA8</accession>
<evidence type="ECO:0008006" key="3">
    <source>
        <dbReference type="Google" id="ProtNLM"/>
    </source>
</evidence>